<evidence type="ECO:0000256" key="3">
    <source>
        <dbReference type="ARBA" id="ARBA00023237"/>
    </source>
</evidence>
<feature type="compositionally biased region" description="Basic and acidic residues" evidence="5">
    <location>
        <begin position="87"/>
        <end position="98"/>
    </location>
</feature>
<evidence type="ECO:0000313" key="7">
    <source>
        <dbReference type="EMBL" id="SFR33142.1"/>
    </source>
</evidence>
<dbReference type="InterPro" id="IPR006665">
    <property type="entry name" value="OmpA-like"/>
</dbReference>
<dbReference type="PRINTS" id="PR01021">
    <property type="entry name" value="OMPADOMAIN"/>
</dbReference>
<feature type="compositionally biased region" description="Low complexity" evidence="5">
    <location>
        <begin position="294"/>
        <end position="311"/>
    </location>
</feature>
<evidence type="ECO:0000256" key="4">
    <source>
        <dbReference type="PROSITE-ProRule" id="PRU00473"/>
    </source>
</evidence>
<evidence type="ECO:0000259" key="6">
    <source>
        <dbReference type="PROSITE" id="PS51123"/>
    </source>
</evidence>
<dbReference type="PROSITE" id="PS51123">
    <property type="entry name" value="OMPA_2"/>
    <property type="match status" value="1"/>
</dbReference>
<dbReference type="InterPro" id="IPR050330">
    <property type="entry name" value="Bact_OuterMem_StrucFunc"/>
</dbReference>
<dbReference type="OrthoDB" id="9792021at2"/>
<comment type="subcellular location">
    <subcellularLocation>
        <location evidence="1">Cell outer membrane</location>
    </subcellularLocation>
</comment>
<dbReference type="RefSeq" id="WP_090195895.1">
    <property type="nucleotide sequence ID" value="NZ_FOYP01000001.1"/>
</dbReference>
<organism evidence="7 8">
    <name type="scientific">Yoonia tamlensis</name>
    <dbReference type="NCBI Taxonomy" id="390270"/>
    <lineage>
        <taxon>Bacteria</taxon>
        <taxon>Pseudomonadati</taxon>
        <taxon>Pseudomonadota</taxon>
        <taxon>Alphaproteobacteria</taxon>
        <taxon>Rhodobacterales</taxon>
        <taxon>Paracoccaceae</taxon>
        <taxon>Yoonia</taxon>
    </lineage>
</organism>
<dbReference type="Gene3D" id="3.30.1330.60">
    <property type="entry name" value="OmpA-like domain"/>
    <property type="match status" value="1"/>
</dbReference>
<evidence type="ECO:0000313" key="8">
    <source>
        <dbReference type="Proteomes" id="UP000199478"/>
    </source>
</evidence>
<protein>
    <submittedName>
        <fullName evidence="7">Outer membrane protein OmpA</fullName>
    </submittedName>
</protein>
<evidence type="ECO:0000256" key="1">
    <source>
        <dbReference type="ARBA" id="ARBA00004442"/>
    </source>
</evidence>
<dbReference type="InterPro" id="IPR006664">
    <property type="entry name" value="OMP_bac"/>
</dbReference>
<dbReference type="GO" id="GO:0009279">
    <property type="term" value="C:cell outer membrane"/>
    <property type="evidence" value="ECO:0007669"/>
    <property type="project" value="UniProtKB-SubCell"/>
</dbReference>
<sequence length="676" mass="69646">MPLAPLKASTALVASLSLIMPHPSLISAAWAQDADLRCLDQSLPPCPEGERPEGYTPAELAEFAALAAQALAAEEAAAEAEARAAEEAAAEAEARAAEEAAAAEAEARAAEEATAAEAEARAAEEAAAAEAEARAADEAAAAEAEARAAEEAAAAEAEARAAEEAAAAEAEARAAEEAAAAEAEARAADEAAAAEAEARAAEEAAAAEAEARAAEEAAAAEAEARAAEEAAAAEAEARAAEEAAAAEAEARAAEEAAAAEAEARAAEEAAAAEAEARAAEEAAAAEAEARAAEEAAAAEAQTVEEAAATEAQPDAELVDPTIGDDTDAPAAAAADTGADAAEIVEETLDADTVRTSEEDFETPISAAPTEATTRNNSQGLSNIEKALLVGLGAVVVGSVLRNGDRVVENTGDRVVVEGTRGLTIYKDDDAILRQTGASVRTETFSDGSTRTVLDRADGTQVVTIRDTRGRVLRRAVVYPDGTQIELFDDVQPVAAVDVQRLEDQRPTTRNLSAADSDLIALRAALRETLAYDAGRSFSLRQIREIEQVRRLVPAIDLDTVTFASGSAAISAEQALSLVRVGILIEEMLFENPREVFLIEGHTDATGSESFNLTLSDRRAESVALALTESFDIPPENLIVQGYGEGFLKVQTQSAEAANRRATVRRITPLLRQLAAN</sequence>
<dbReference type="InterPro" id="IPR036737">
    <property type="entry name" value="OmpA-like_sf"/>
</dbReference>
<name>A0A1I6FT65_9RHOB</name>
<accession>A0A1I6FT65</accession>
<reference evidence="8" key="1">
    <citation type="submission" date="2016-10" db="EMBL/GenBank/DDBJ databases">
        <authorList>
            <person name="Varghese N."/>
            <person name="Submissions S."/>
        </authorList>
    </citation>
    <scope>NUCLEOTIDE SEQUENCE [LARGE SCALE GENOMIC DNA]</scope>
    <source>
        <strain evidence="8">DSM 26879</strain>
    </source>
</reference>
<keyword evidence="2 4" id="KW-0472">Membrane</keyword>
<dbReference type="CDD" id="cd07185">
    <property type="entry name" value="OmpA_C-like"/>
    <property type="match status" value="1"/>
</dbReference>
<dbReference type="PANTHER" id="PTHR30329">
    <property type="entry name" value="STATOR ELEMENT OF FLAGELLAR MOTOR COMPLEX"/>
    <property type="match status" value="1"/>
</dbReference>
<evidence type="ECO:0000256" key="5">
    <source>
        <dbReference type="SAM" id="MobiDB-lite"/>
    </source>
</evidence>
<dbReference type="EMBL" id="FOYP01000001">
    <property type="protein sequence ID" value="SFR33142.1"/>
    <property type="molecule type" value="Genomic_DNA"/>
</dbReference>
<gene>
    <name evidence="7" type="ORF">SAMN04488005_0441</name>
</gene>
<keyword evidence="8" id="KW-1185">Reference proteome</keyword>
<dbReference type="Proteomes" id="UP000199478">
    <property type="component" value="Unassembled WGS sequence"/>
</dbReference>
<dbReference type="Pfam" id="PF00691">
    <property type="entry name" value="OmpA"/>
    <property type="match status" value="1"/>
</dbReference>
<proteinExistence type="predicted"/>
<feature type="compositionally biased region" description="Low complexity" evidence="5">
    <location>
        <begin position="328"/>
        <end position="337"/>
    </location>
</feature>
<dbReference type="STRING" id="390270.SAMN04488005_0441"/>
<dbReference type="SUPFAM" id="SSF103088">
    <property type="entry name" value="OmpA-like"/>
    <property type="match status" value="1"/>
</dbReference>
<feature type="domain" description="OmpA-like" evidence="6">
    <location>
        <begin position="549"/>
        <end position="674"/>
    </location>
</feature>
<dbReference type="AlphaFoldDB" id="A0A1I6FT65"/>
<feature type="region of interest" description="Disordered" evidence="5">
    <location>
        <begin position="87"/>
        <end position="337"/>
    </location>
</feature>
<dbReference type="PANTHER" id="PTHR30329:SF21">
    <property type="entry name" value="LIPOPROTEIN YIAD-RELATED"/>
    <property type="match status" value="1"/>
</dbReference>
<evidence type="ECO:0000256" key="2">
    <source>
        <dbReference type="ARBA" id="ARBA00023136"/>
    </source>
</evidence>
<feature type="region of interest" description="Disordered" evidence="5">
    <location>
        <begin position="349"/>
        <end position="377"/>
    </location>
</feature>
<keyword evidence="3" id="KW-0998">Cell outer membrane</keyword>